<gene>
    <name evidence="11" type="ORF">EDC34_11044</name>
</gene>
<organism evidence="11 12">
    <name type="scientific">Thermomonas haemolytica</name>
    <dbReference type="NCBI Taxonomy" id="141949"/>
    <lineage>
        <taxon>Bacteria</taxon>
        <taxon>Pseudomonadati</taxon>
        <taxon>Pseudomonadota</taxon>
        <taxon>Gammaproteobacteria</taxon>
        <taxon>Lysobacterales</taxon>
        <taxon>Lysobacteraceae</taxon>
        <taxon>Thermomonas</taxon>
    </lineage>
</organism>
<dbReference type="Gene3D" id="3.20.10.10">
    <property type="entry name" value="D-amino Acid Aminotransferase, subunit A, domain 2"/>
    <property type="match status" value="1"/>
</dbReference>
<evidence type="ECO:0000256" key="7">
    <source>
        <dbReference type="ARBA" id="ARBA00035633"/>
    </source>
</evidence>
<dbReference type="PANTHER" id="PTHR42743:SF2">
    <property type="entry name" value="AMINODEOXYCHORISMATE LYASE"/>
    <property type="match status" value="1"/>
</dbReference>
<keyword evidence="4" id="KW-0663">Pyridoxal phosphate</keyword>
<evidence type="ECO:0000256" key="9">
    <source>
        <dbReference type="ARBA" id="ARBA00049529"/>
    </source>
</evidence>
<dbReference type="Pfam" id="PF01063">
    <property type="entry name" value="Aminotran_4"/>
    <property type="match status" value="1"/>
</dbReference>
<evidence type="ECO:0000256" key="4">
    <source>
        <dbReference type="ARBA" id="ARBA00022898"/>
    </source>
</evidence>
<dbReference type="InterPro" id="IPR043132">
    <property type="entry name" value="BCAT-like_C"/>
</dbReference>
<dbReference type="InterPro" id="IPR001544">
    <property type="entry name" value="Aminotrans_IV"/>
</dbReference>
<evidence type="ECO:0000256" key="2">
    <source>
        <dbReference type="ARBA" id="ARBA00009320"/>
    </source>
</evidence>
<dbReference type="GO" id="GO:0005829">
    <property type="term" value="C:cytosol"/>
    <property type="evidence" value="ECO:0007669"/>
    <property type="project" value="TreeGrafter"/>
</dbReference>
<dbReference type="NCBIfam" id="TIGR03461">
    <property type="entry name" value="pabC_Proteo"/>
    <property type="match status" value="1"/>
</dbReference>
<proteinExistence type="inferred from homology"/>
<dbReference type="GO" id="GO:0046656">
    <property type="term" value="P:folic acid biosynthetic process"/>
    <property type="evidence" value="ECO:0007669"/>
    <property type="project" value="UniProtKB-KW"/>
</dbReference>
<dbReference type="EC" id="4.1.3.38" evidence="8 10"/>
<comment type="caution">
    <text evidence="11">The sequence shown here is derived from an EMBL/GenBank/DDBJ whole genome shotgun (WGS) entry which is preliminary data.</text>
</comment>
<comment type="catalytic activity">
    <reaction evidence="9">
        <text>4-amino-4-deoxychorismate = 4-aminobenzoate + pyruvate + H(+)</text>
        <dbReference type="Rhea" id="RHEA:16201"/>
        <dbReference type="ChEBI" id="CHEBI:15361"/>
        <dbReference type="ChEBI" id="CHEBI:15378"/>
        <dbReference type="ChEBI" id="CHEBI:17836"/>
        <dbReference type="ChEBI" id="CHEBI:58406"/>
        <dbReference type="EC" id="4.1.3.38"/>
    </reaction>
</comment>
<dbReference type="InterPro" id="IPR017824">
    <property type="entry name" value="Aminodeoxychorismate_lyase_IV"/>
</dbReference>
<dbReference type="CDD" id="cd01559">
    <property type="entry name" value="ADCL_like"/>
    <property type="match status" value="1"/>
</dbReference>
<dbReference type="Gene3D" id="3.30.470.10">
    <property type="match status" value="1"/>
</dbReference>
<dbReference type="GO" id="GO:0008696">
    <property type="term" value="F:4-amino-4-deoxychorismate lyase activity"/>
    <property type="evidence" value="ECO:0007669"/>
    <property type="project" value="UniProtKB-UniRule"/>
</dbReference>
<dbReference type="AlphaFoldDB" id="A0A4R3N1Q8"/>
<keyword evidence="5" id="KW-0289">Folate biosynthesis</keyword>
<dbReference type="InterPro" id="IPR050571">
    <property type="entry name" value="Class-IV_PLP-Dep_Aminotrnsfr"/>
</dbReference>
<evidence type="ECO:0000313" key="12">
    <source>
        <dbReference type="Proteomes" id="UP000295414"/>
    </source>
</evidence>
<evidence type="ECO:0000256" key="6">
    <source>
        <dbReference type="ARBA" id="ARBA00023239"/>
    </source>
</evidence>
<evidence type="ECO:0000256" key="3">
    <source>
        <dbReference type="ARBA" id="ARBA00011738"/>
    </source>
</evidence>
<dbReference type="PANTHER" id="PTHR42743">
    <property type="entry name" value="AMINO-ACID AMINOTRANSFERASE"/>
    <property type="match status" value="1"/>
</dbReference>
<evidence type="ECO:0000256" key="1">
    <source>
        <dbReference type="ARBA" id="ARBA00001933"/>
    </source>
</evidence>
<comment type="subunit">
    <text evidence="3">Homodimer.</text>
</comment>
<evidence type="ECO:0000256" key="10">
    <source>
        <dbReference type="NCBIfam" id="TIGR03461"/>
    </source>
</evidence>
<keyword evidence="6 11" id="KW-0456">Lyase</keyword>
<dbReference type="EMBL" id="SMAP01000010">
    <property type="protein sequence ID" value="TCT20993.1"/>
    <property type="molecule type" value="Genomic_DNA"/>
</dbReference>
<dbReference type="InterPro" id="IPR036038">
    <property type="entry name" value="Aminotransferase-like"/>
</dbReference>
<dbReference type="GO" id="GO:0030170">
    <property type="term" value="F:pyridoxal phosphate binding"/>
    <property type="evidence" value="ECO:0007669"/>
    <property type="project" value="InterPro"/>
</dbReference>
<sequence>MNAGASALFRGLARVDTVPFANRGLHYGDGLFETLRVHRGEVPLWLRHLARLRDGSARLDIPLPDLHFVQARIAELIAGIDAGVLKLLLTRGEGGRGYAPPVDAPPTWMLALHPLPATPAALRLHPCTIRLAIQPALAGIKHCNRLEQVLARAEVERAGCDEGLLCDTDGRPVCATAANLLVFDGQGWRTPAVDRCGVAGVLRGWLLEQGLLEEAALSMEDVASAEALALCNAVRGILPVAMLGARRWRAHPATTELQARLAMAYPMFSVPGQARP</sequence>
<dbReference type="SUPFAM" id="SSF56752">
    <property type="entry name" value="D-aminoacid aminotransferase-like PLP-dependent enzymes"/>
    <property type="match status" value="1"/>
</dbReference>
<comment type="cofactor">
    <cofactor evidence="1">
        <name>pyridoxal 5'-phosphate</name>
        <dbReference type="ChEBI" id="CHEBI:597326"/>
    </cofactor>
</comment>
<dbReference type="InterPro" id="IPR043131">
    <property type="entry name" value="BCAT-like_N"/>
</dbReference>
<protein>
    <recommendedName>
        <fullName evidence="8 10">Aminodeoxychorismate lyase</fullName>
        <ecNumber evidence="8 10">4.1.3.38</ecNumber>
    </recommendedName>
</protein>
<dbReference type="Proteomes" id="UP000295414">
    <property type="component" value="Unassembled WGS sequence"/>
</dbReference>
<keyword evidence="12" id="KW-1185">Reference proteome</keyword>
<comment type="pathway">
    <text evidence="7">Cofactor biosynthesis; tetrahydrofolate biosynthesis; 4-aminobenzoate from chorismate: step 2/2.</text>
</comment>
<reference evidence="11 12" key="1">
    <citation type="submission" date="2019-03" db="EMBL/GenBank/DDBJ databases">
        <title>Genomic Encyclopedia of Type Strains, Phase IV (KMG-IV): sequencing the most valuable type-strain genomes for metagenomic binning, comparative biology and taxonomic classification.</title>
        <authorList>
            <person name="Goeker M."/>
        </authorList>
    </citation>
    <scope>NUCLEOTIDE SEQUENCE [LARGE SCALE GENOMIC DNA]</scope>
    <source>
        <strain evidence="11 12">DSM 13605</strain>
    </source>
</reference>
<name>A0A4R3N1Q8_9GAMM</name>
<comment type="similarity">
    <text evidence="2">Belongs to the class-IV pyridoxal-phosphate-dependent aminotransferase family.</text>
</comment>
<dbReference type="GO" id="GO:0008153">
    <property type="term" value="P:4-aminobenzoate biosynthetic process"/>
    <property type="evidence" value="ECO:0007669"/>
    <property type="project" value="UniProtKB-UniRule"/>
</dbReference>
<evidence type="ECO:0000256" key="5">
    <source>
        <dbReference type="ARBA" id="ARBA00022909"/>
    </source>
</evidence>
<evidence type="ECO:0000313" key="11">
    <source>
        <dbReference type="EMBL" id="TCT20993.1"/>
    </source>
</evidence>
<accession>A0A4R3N1Q8</accession>
<evidence type="ECO:0000256" key="8">
    <source>
        <dbReference type="ARBA" id="ARBA00035676"/>
    </source>
</evidence>